<keyword evidence="1" id="KW-0472">Membrane</keyword>
<dbReference type="Gene3D" id="3.10.105.10">
    <property type="entry name" value="Dipeptide-binding Protein, Domain 3"/>
    <property type="match status" value="1"/>
</dbReference>
<dbReference type="CDD" id="cd08500">
    <property type="entry name" value="PBP2_NikA_DppA_OppA_like_4"/>
    <property type="match status" value="1"/>
</dbReference>
<dbReference type="PANTHER" id="PTHR30290:SF62">
    <property type="entry name" value="OLIGOPEPTIDE ABC TRANSPORTER, PERIPLASMIC OLIGOPEPTIDE-BINDING PROTEIN"/>
    <property type="match status" value="1"/>
</dbReference>
<evidence type="ECO:0000256" key="1">
    <source>
        <dbReference type="SAM" id="Phobius"/>
    </source>
</evidence>
<dbReference type="GO" id="GO:1904680">
    <property type="term" value="F:peptide transmembrane transporter activity"/>
    <property type="evidence" value="ECO:0007669"/>
    <property type="project" value="TreeGrafter"/>
</dbReference>
<dbReference type="Pfam" id="PF00496">
    <property type="entry name" value="SBP_bac_5"/>
    <property type="match status" value="1"/>
</dbReference>
<evidence type="ECO:0000313" key="3">
    <source>
        <dbReference type="EMBL" id="MBM3223483.1"/>
    </source>
</evidence>
<evidence type="ECO:0000259" key="2">
    <source>
        <dbReference type="Pfam" id="PF00496"/>
    </source>
</evidence>
<proteinExistence type="predicted"/>
<accession>A0A938B359</accession>
<dbReference type="InterPro" id="IPR039424">
    <property type="entry name" value="SBP_5"/>
</dbReference>
<sequence length="689" mass="77341">MRKQTASASRRWWQSFGKILLYGCLGLYGGLFVSGAVAQQPQSGREALIGTLEGPEIVTDPARWPQRFREASQLAALVQQGKLPPVQERLGSEPLVIKPVHTIGRYGGTWRRGFTGPGDKWNGYRCCSGPDHALFWDYTGKQVVPNVVKHWDMSEDGRSLTLVLRRGMKWSDGHPFTAEDFVFWYEDIYQHADLVPTRTPLLSTRGKPGKLEKIDEVTLRFVFPEPYYLFPEVLAGATPLGGHANNGANGMGLFAPKHYLRRFHPKYTRPDLLAKAVKASGHTHWVSLFKTKNDWAINADLPVLTPWKTTTPINSTTQWVLERNPYYWAVDTAGNQLPYIDKVIMTLGENLEVINLHAIAGEYDFQSRHLDIGKVPVFLENQQRGGYKLYLDPADSGCDACLKFNMNYGEKDPEIGKWLANADFRRALALGIDREQLNEIFWLGLGVPSSLAPADHNPYSPGLEYRTLGATFDPTRANHMLDTLGLHKKDAEGFRLRTDGKGRLVLVLNTLGAQYLPFTNIAEMVALQWKKVGIKAEVIELERSLAAKRVGANEQQIRVSWGDGSEHLLTYPFNVFPFDSSSEFGPLYGLWFQSGGSRGKQPPARLRQIYEKYTRAFGVPEHERLQLGREIWQIVLEEQWSVGLVGLSPAAAGVRIAKVGLGNVPARQFNSPDTKTPAVSHPTTFFWKQ</sequence>
<dbReference type="AlphaFoldDB" id="A0A938B359"/>
<dbReference type="InterPro" id="IPR000914">
    <property type="entry name" value="SBP_5_dom"/>
</dbReference>
<keyword evidence="1" id="KW-1133">Transmembrane helix</keyword>
<dbReference type="Gene3D" id="3.40.190.10">
    <property type="entry name" value="Periplasmic binding protein-like II"/>
    <property type="match status" value="1"/>
</dbReference>
<name>A0A938B359_UNCTE</name>
<dbReference type="GO" id="GO:0015833">
    <property type="term" value="P:peptide transport"/>
    <property type="evidence" value="ECO:0007669"/>
    <property type="project" value="TreeGrafter"/>
</dbReference>
<dbReference type="EMBL" id="VGLS01000150">
    <property type="protein sequence ID" value="MBM3223483.1"/>
    <property type="molecule type" value="Genomic_DNA"/>
</dbReference>
<dbReference type="SUPFAM" id="SSF53850">
    <property type="entry name" value="Periplasmic binding protein-like II"/>
    <property type="match status" value="1"/>
</dbReference>
<reference evidence="3" key="1">
    <citation type="submission" date="2019-03" db="EMBL/GenBank/DDBJ databases">
        <title>Lake Tanganyika Metagenome-Assembled Genomes (MAGs).</title>
        <authorList>
            <person name="Tran P."/>
        </authorList>
    </citation>
    <scope>NUCLEOTIDE SEQUENCE</scope>
    <source>
        <strain evidence="3">K_DeepCast_65m_m2_066</strain>
    </source>
</reference>
<comment type="caution">
    <text evidence="3">The sequence shown here is derived from an EMBL/GenBank/DDBJ whole genome shotgun (WGS) entry which is preliminary data.</text>
</comment>
<organism evidence="3 4">
    <name type="scientific">Tectimicrobiota bacterium</name>
    <dbReference type="NCBI Taxonomy" id="2528274"/>
    <lineage>
        <taxon>Bacteria</taxon>
        <taxon>Pseudomonadati</taxon>
        <taxon>Nitrospinota/Tectimicrobiota group</taxon>
        <taxon>Candidatus Tectimicrobiota</taxon>
    </lineage>
</organism>
<keyword evidence="1" id="KW-0812">Transmembrane</keyword>
<evidence type="ECO:0000313" key="4">
    <source>
        <dbReference type="Proteomes" id="UP000712673"/>
    </source>
</evidence>
<feature type="domain" description="Solute-binding protein family 5" evidence="2">
    <location>
        <begin position="142"/>
        <end position="558"/>
    </location>
</feature>
<dbReference type="PANTHER" id="PTHR30290">
    <property type="entry name" value="PERIPLASMIC BINDING COMPONENT OF ABC TRANSPORTER"/>
    <property type="match status" value="1"/>
</dbReference>
<gene>
    <name evidence="3" type="ORF">FJZ47_06760</name>
</gene>
<feature type="transmembrane region" description="Helical" evidence="1">
    <location>
        <begin position="20"/>
        <end position="38"/>
    </location>
</feature>
<dbReference type="Proteomes" id="UP000712673">
    <property type="component" value="Unassembled WGS sequence"/>
</dbReference>
<protein>
    <submittedName>
        <fullName evidence="3">ABC transporter substrate-binding protein</fullName>
    </submittedName>
</protein>